<dbReference type="EMBL" id="JAACFV010001042">
    <property type="protein sequence ID" value="KAF7501996.1"/>
    <property type="molecule type" value="Genomic_DNA"/>
</dbReference>
<keyword evidence="2" id="KW-1185">Reference proteome</keyword>
<evidence type="ECO:0000313" key="1">
    <source>
        <dbReference type="EMBL" id="KAF7501996.1"/>
    </source>
</evidence>
<sequence>MYVQHRRKARAPITQRAVPLSADPLRALTPSADLALAAVIPLRPPLRPLPTARKSSLVSGMKNLGTSPPIAPTQSSYFASFGSIRRSPLRDL</sequence>
<gene>
    <name evidence="1" type="ORF">GJ744_000599</name>
</gene>
<evidence type="ECO:0000313" key="2">
    <source>
        <dbReference type="Proteomes" id="UP000606974"/>
    </source>
</evidence>
<dbReference type="AlphaFoldDB" id="A0A8H7A7F6"/>
<organism evidence="1 2">
    <name type="scientific">Endocarpon pusillum</name>
    <dbReference type="NCBI Taxonomy" id="364733"/>
    <lineage>
        <taxon>Eukaryota</taxon>
        <taxon>Fungi</taxon>
        <taxon>Dikarya</taxon>
        <taxon>Ascomycota</taxon>
        <taxon>Pezizomycotina</taxon>
        <taxon>Eurotiomycetes</taxon>
        <taxon>Chaetothyriomycetidae</taxon>
        <taxon>Verrucariales</taxon>
        <taxon>Verrucariaceae</taxon>
        <taxon>Endocarpon</taxon>
    </lineage>
</organism>
<reference evidence="1" key="1">
    <citation type="submission" date="2020-02" db="EMBL/GenBank/DDBJ databases">
        <authorList>
            <person name="Palmer J.M."/>
        </authorList>
    </citation>
    <scope>NUCLEOTIDE SEQUENCE</scope>
    <source>
        <strain evidence="1">EPUS1.4</strain>
        <tissue evidence="1">Thallus</tissue>
    </source>
</reference>
<accession>A0A8H7A7F6</accession>
<name>A0A8H7A7F6_9EURO</name>
<proteinExistence type="predicted"/>
<protein>
    <submittedName>
        <fullName evidence="1">Uncharacterized protein</fullName>
    </submittedName>
</protein>
<dbReference type="Proteomes" id="UP000606974">
    <property type="component" value="Unassembled WGS sequence"/>
</dbReference>
<comment type="caution">
    <text evidence="1">The sequence shown here is derived from an EMBL/GenBank/DDBJ whole genome shotgun (WGS) entry which is preliminary data.</text>
</comment>